<evidence type="ECO:0000313" key="4">
    <source>
        <dbReference type="Proteomes" id="UP000037854"/>
    </source>
</evidence>
<gene>
    <name evidence="3" type="ORF">AFL42_00230</name>
</gene>
<dbReference type="Pfam" id="PF04235">
    <property type="entry name" value="DUF418"/>
    <property type="match status" value="1"/>
</dbReference>
<evidence type="ECO:0000259" key="2">
    <source>
        <dbReference type="Pfam" id="PF04235"/>
    </source>
</evidence>
<feature type="transmembrane region" description="Helical" evidence="1">
    <location>
        <begin position="21"/>
        <end position="42"/>
    </location>
</feature>
<dbReference type="PANTHER" id="PTHR30590">
    <property type="entry name" value="INNER MEMBRANE PROTEIN"/>
    <property type="match status" value="1"/>
</dbReference>
<feature type="transmembrane region" description="Helical" evidence="1">
    <location>
        <begin position="318"/>
        <end position="337"/>
    </location>
</feature>
<proteinExistence type="predicted"/>
<accession>A0ABR5MNW8</accession>
<keyword evidence="1" id="KW-1133">Transmembrane helix</keyword>
<feature type="transmembrane region" description="Helical" evidence="1">
    <location>
        <begin position="100"/>
        <end position="117"/>
    </location>
</feature>
<feature type="transmembrane region" description="Helical" evidence="1">
    <location>
        <begin position="146"/>
        <end position="166"/>
    </location>
</feature>
<name>A0ABR5MNW8_9BACI</name>
<keyword evidence="1" id="KW-0812">Transmembrane</keyword>
<dbReference type="Proteomes" id="UP000037854">
    <property type="component" value="Unassembled WGS sequence"/>
</dbReference>
<reference evidence="3 4" key="1">
    <citation type="submission" date="2015-07" db="EMBL/GenBank/DDBJ databases">
        <title>High-quality draft genome sequence of Oceanobacillus caeni HM6, a bacillus isolated from a human feces.</title>
        <authorList>
            <person name="Kumar J."/>
            <person name="Verma M.K."/>
            <person name="Pandey R."/>
            <person name="Bhambi M."/>
            <person name="Chauhan N."/>
        </authorList>
    </citation>
    <scope>NUCLEOTIDE SEQUENCE [LARGE SCALE GENOMIC DNA]</scope>
    <source>
        <strain evidence="3 4">HM6</strain>
    </source>
</reference>
<keyword evidence="4" id="KW-1185">Reference proteome</keyword>
<dbReference type="PANTHER" id="PTHR30590:SF2">
    <property type="entry name" value="INNER MEMBRANE PROTEIN"/>
    <property type="match status" value="1"/>
</dbReference>
<keyword evidence="1" id="KW-0472">Membrane</keyword>
<dbReference type="InterPro" id="IPR052529">
    <property type="entry name" value="Bact_Transport_Assoc"/>
</dbReference>
<feature type="transmembrane region" description="Helical" evidence="1">
    <location>
        <begin position="57"/>
        <end position="80"/>
    </location>
</feature>
<protein>
    <recommendedName>
        <fullName evidence="2">DUF418 domain-containing protein</fullName>
    </recommendedName>
</protein>
<feature type="domain" description="DUF418" evidence="2">
    <location>
        <begin position="229"/>
        <end position="383"/>
    </location>
</feature>
<dbReference type="InterPro" id="IPR007349">
    <property type="entry name" value="DUF418"/>
</dbReference>
<feature type="transmembrane region" description="Helical" evidence="1">
    <location>
        <begin position="247"/>
        <end position="266"/>
    </location>
</feature>
<organism evidence="3 4">
    <name type="scientific">Oceanobacillus caeni</name>
    <dbReference type="NCBI Taxonomy" id="405946"/>
    <lineage>
        <taxon>Bacteria</taxon>
        <taxon>Bacillati</taxon>
        <taxon>Bacillota</taxon>
        <taxon>Bacilli</taxon>
        <taxon>Bacillales</taxon>
        <taxon>Bacillaceae</taxon>
        <taxon>Oceanobacillus</taxon>
    </lineage>
</organism>
<comment type="caution">
    <text evidence="3">The sequence shown here is derived from an EMBL/GenBank/DDBJ whole genome shotgun (WGS) entry which is preliminary data.</text>
</comment>
<feature type="transmembrane region" description="Helical" evidence="1">
    <location>
        <begin position="209"/>
        <end position="227"/>
    </location>
</feature>
<feature type="transmembrane region" description="Helical" evidence="1">
    <location>
        <begin position="278"/>
        <end position="297"/>
    </location>
</feature>
<feature type="transmembrane region" description="Helical" evidence="1">
    <location>
        <begin position="343"/>
        <end position="364"/>
    </location>
</feature>
<dbReference type="EMBL" id="LGTK01000001">
    <property type="protein sequence ID" value="KPH79280.1"/>
    <property type="molecule type" value="Genomic_DNA"/>
</dbReference>
<sequence length="390" mass="45389">MKNNATPLQESNRLEWIDAARGLAIFGIFIVNIGAFSAPYFMYGGAEEAWTSNIDQAALIFIDIFFQGSFYTLFSLLFGFGLQMMRERIMARGNNPNLILLRRLFILFCFGAMHAFLLWHGDILLSYALVGILSLLFLHTKSNTKLAIGIAMMVGSVSFLSFLFYLTKDYLDYVDVVMIEQSYKNYLSNEIGLVWLQNYEDWLFANNPVTLIFLILVLLPLFLFGMFIGEKRWLHEPGKYKSLLIKWWVVSFLLFIGLKMGAYLFGNPIWFSYIQDNIGGMFSALFYIFSVTLLFRTDLGRKIMKPFTYVGRMALSNYIFQSIISFLLFYGVGFGLYGKIGPFTGVVMVVIIYIGQIIFSKWWFSRFRFGPLEWVWRSLTYWKRQPFLRR</sequence>
<feature type="transmembrane region" description="Helical" evidence="1">
    <location>
        <begin position="123"/>
        <end position="139"/>
    </location>
</feature>
<evidence type="ECO:0000256" key="1">
    <source>
        <dbReference type="SAM" id="Phobius"/>
    </source>
</evidence>
<evidence type="ECO:0000313" key="3">
    <source>
        <dbReference type="EMBL" id="KPH79280.1"/>
    </source>
</evidence>